<keyword evidence="2" id="KW-0539">Nucleus</keyword>
<dbReference type="PROSITE" id="PS50048">
    <property type="entry name" value="ZN2_CY6_FUNGAL_2"/>
    <property type="match status" value="1"/>
</dbReference>
<dbReference type="InterPro" id="IPR001138">
    <property type="entry name" value="Zn2Cys6_DnaBD"/>
</dbReference>
<feature type="domain" description="Zn(2)-C6 fungal-type" evidence="4">
    <location>
        <begin position="20"/>
        <end position="48"/>
    </location>
</feature>
<name>A0A8H6MXH4_9PEZI</name>
<protein>
    <recommendedName>
        <fullName evidence="4">Zn(2)-C6 fungal-type domain-containing protein</fullName>
    </recommendedName>
</protein>
<dbReference type="Gene3D" id="4.10.240.10">
    <property type="entry name" value="Zn(2)-C6 fungal-type DNA-binding domain"/>
    <property type="match status" value="1"/>
</dbReference>
<reference evidence="5 6" key="1">
    <citation type="journal article" date="2020" name="Phytopathology">
        <title>Genome Sequence Resources of Colletotrichum truncatum, C. plurivorum, C. musicola, and C. sojae: Four Species Pathogenic to Soybean (Glycine max).</title>
        <authorList>
            <person name="Rogerio F."/>
            <person name="Boufleur T.R."/>
            <person name="Ciampi-Guillardi M."/>
            <person name="Sukno S.A."/>
            <person name="Thon M.R."/>
            <person name="Massola Junior N.S."/>
            <person name="Baroncelli R."/>
        </authorList>
    </citation>
    <scope>NUCLEOTIDE SEQUENCE [LARGE SCALE GENOMIC DNA]</scope>
    <source>
        <strain evidence="5 6">LFN0009</strain>
    </source>
</reference>
<comment type="caution">
    <text evidence="5">The sequence shown here is derived from an EMBL/GenBank/DDBJ whole genome shotgun (WGS) entry which is preliminary data.</text>
</comment>
<dbReference type="InterPro" id="IPR036864">
    <property type="entry name" value="Zn2-C6_fun-type_DNA-bd_sf"/>
</dbReference>
<keyword evidence="6" id="KW-1185">Reference proteome</keyword>
<gene>
    <name evidence="5" type="ORF">CSOJ01_05439</name>
</gene>
<evidence type="ECO:0000256" key="1">
    <source>
        <dbReference type="ARBA" id="ARBA00004123"/>
    </source>
</evidence>
<dbReference type="GO" id="GO:0005634">
    <property type="term" value="C:nucleus"/>
    <property type="evidence" value="ECO:0007669"/>
    <property type="project" value="UniProtKB-SubCell"/>
</dbReference>
<comment type="subcellular location">
    <subcellularLocation>
        <location evidence="1">Nucleus</location>
    </subcellularLocation>
</comment>
<dbReference type="SMART" id="SM00066">
    <property type="entry name" value="GAL4"/>
    <property type="match status" value="1"/>
</dbReference>
<dbReference type="AlphaFoldDB" id="A0A8H6MXH4"/>
<evidence type="ECO:0000256" key="2">
    <source>
        <dbReference type="ARBA" id="ARBA00023242"/>
    </source>
</evidence>
<dbReference type="CDD" id="cd00067">
    <property type="entry name" value="GAL4"/>
    <property type="match status" value="1"/>
</dbReference>
<dbReference type="GO" id="GO:0000976">
    <property type="term" value="F:transcription cis-regulatory region binding"/>
    <property type="evidence" value="ECO:0007669"/>
    <property type="project" value="TreeGrafter"/>
</dbReference>
<dbReference type="PANTHER" id="PTHR37534:SF49">
    <property type="entry name" value="LYSINE BIOSYNTHESIS REGULATORY PROTEIN LYS14"/>
    <property type="match status" value="1"/>
</dbReference>
<dbReference type="GO" id="GO:0000981">
    <property type="term" value="F:DNA-binding transcription factor activity, RNA polymerase II-specific"/>
    <property type="evidence" value="ECO:0007669"/>
    <property type="project" value="InterPro"/>
</dbReference>
<organism evidence="5 6">
    <name type="scientific">Colletotrichum sojae</name>
    <dbReference type="NCBI Taxonomy" id="2175907"/>
    <lineage>
        <taxon>Eukaryota</taxon>
        <taxon>Fungi</taxon>
        <taxon>Dikarya</taxon>
        <taxon>Ascomycota</taxon>
        <taxon>Pezizomycotina</taxon>
        <taxon>Sordariomycetes</taxon>
        <taxon>Hypocreomycetidae</taxon>
        <taxon>Glomerellales</taxon>
        <taxon>Glomerellaceae</taxon>
        <taxon>Colletotrichum</taxon>
        <taxon>Colletotrichum orchidearum species complex</taxon>
    </lineage>
</organism>
<evidence type="ECO:0000256" key="3">
    <source>
        <dbReference type="SAM" id="MobiDB-lite"/>
    </source>
</evidence>
<evidence type="ECO:0000259" key="4">
    <source>
        <dbReference type="PROSITE" id="PS50048"/>
    </source>
</evidence>
<dbReference type="GO" id="GO:0045944">
    <property type="term" value="P:positive regulation of transcription by RNA polymerase II"/>
    <property type="evidence" value="ECO:0007669"/>
    <property type="project" value="TreeGrafter"/>
</dbReference>
<dbReference type="GO" id="GO:0008270">
    <property type="term" value="F:zinc ion binding"/>
    <property type="evidence" value="ECO:0007669"/>
    <property type="project" value="InterPro"/>
</dbReference>
<accession>A0A8H6MXH4</accession>
<dbReference type="PANTHER" id="PTHR37534">
    <property type="entry name" value="TRANSCRIPTIONAL ACTIVATOR PROTEIN UGA3"/>
    <property type="match status" value="1"/>
</dbReference>
<dbReference type="Pfam" id="PF11951">
    <property type="entry name" value="Fungal_trans_2"/>
    <property type="match status" value="1"/>
</dbReference>
<dbReference type="SUPFAM" id="SSF57701">
    <property type="entry name" value="Zn2/Cys6 DNA-binding domain"/>
    <property type="match status" value="1"/>
</dbReference>
<dbReference type="Pfam" id="PF00172">
    <property type="entry name" value="Zn_clus"/>
    <property type="match status" value="1"/>
</dbReference>
<evidence type="ECO:0000313" key="6">
    <source>
        <dbReference type="Proteomes" id="UP000652219"/>
    </source>
</evidence>
<proteinExistence type="predicted"/>
<feature type="region of interest" description="Disordered" evidence="3">
    <location>
        <begin position="65"/>
        <end position="141"/>
    </location>
</feature>
<feature type="compositionally biased region" description="Polar residues" evidence="3">
    <location>
        <begin position="102"/>
        <end position="141"/>
    </location>
</feature>
<dbReference type="Proteomes" id="UP000652219">
    <property type="component" value="Unassembled WGS sequence"/>
</dbReference>
<dbReference type="InterPro" id="IPR021858">
    <property type="entry name" value="Fun_TF"/>
</dbReference>
<sequence length="539" mass="59864">MPRTNINIAKGSKAVRKDPACGTCRKKCRKCDRTRPICNRCKSKGLHCEGYPPRFQFLDSIPSSDGARVSNAETKDSAVVLPTLEDGRTQDTPLPPAETSAPRDQQSRSMTRLPSQPSHSTADVSTASSQGTSVGQPSPTVISRYPVDEELLTAQCQKLLLYFDKELSQHLAIMVEETENPFCVHVLPLAYQHSGVLHATLGLASCHLSLSPSRADRADTATALQHRVAALNALSSLLTKEEMHGLTTAEEEAVLAIILILVLHDICEMGISSHAVHLTGVSFLCGRVAAASNFSQRSDASMFFLSALAWLDVLRGFSGAEKLTYSQEVRLRVLESGSRHSSLQTLVGCPPIMFYRIGEIIAAAKRHLLGFMPLVEFEQILADGETFFREINLDKLDYPTGHPEWKPLAEAYRHACLLRVMRWPDTFGVPCEDERIKASVSAILDVCSSVPMRSPFYKRFLFPLFMAAADTSVAHQMHYASLCIQEIKDSTGFRHAAMTEVLNKVWDVRRSNSYERPNIPWMEFTCSETLKSQHAYLFF</sequence>
<evidence type="ECO:0000313" key="5">
    <source>
        <dbReference type="EMBL" id="KAF6811848.1"/>
    </source>
</evidence>
<dbReference type="EMBL" id="WIGN01000069">
    <property type="protein sequence ID" value="KAF6811848.1"/>
    <property type="molecule type" value="Genomic_DNA"/>
</dbReference>